<dbReference type="PANTHER" id="PTHR43200:SF2">
    <property type="entry name" value="3'(2'),5'-BISPHOSPHATE NUCLEOTIDASE"/>
    <property type="match status" value="1"/>
</dbReference>
<dbReference type="InterPro" id="IPR020583">
    <property type="entry name" value="Inositol_monoP_metal-BS"/>
</dbReference>
<reference evidence="7 8" key="1">
    <citation type="submission" date="2015-01" db="EMBL/GenBank/DDBJ databases">
        <title>The Genome Sequence of Ochroconis gallopava CBS43764.</title>
        <authorList>
            <consortium name="The Broad Institute Genomics Platform"/>
            <person name="Cuomo C."/>
            <person name="de Hoog S."/>
            <person name="Gorbushina A."/>
            <person name="Stielow B."/>
            <person name="Teixiera M."/>
            <person name="Abouelleil A."/>
            <person name="Chapman S.B."/>
            <person name="Priest M."/>
            <person name="Young S.K."/>
            <person name="Wortman J."/>
            <person name="Nusbaum C."/>
            <person name="Birren B."/>
        </authorList>
    </citation>
    <scope>NUCLEOTIDE SEQUENCE [LARGE SCALE GENOMIC DNA]</scope>
    <source>
        <strain evidence="7 8">CBS 43764</strain>
    </source>
</reference>
<dbReference type="SUPFAM" id="SSF56655">
    <property type="entry name" value="Carbohydrate phosphatase"/>
    <property type="match status" value="1"/>
</dbReference>
<dbReference type="GO" id="GO:0008441">
    <property type="term" value="F:3'(2'),5'-bisphosphate nucleotidase activity"/>
    <property type="evidence" value="ECO:0007669"/>
    <property type="project" value="TreeGrafter"/>
</dbReference>
<dbReference type="RefSeq" id="XP_016213474.1">
    <property type="nucleotide sequence ID" value="XM_016358855.1"/>
</dbReference>
<sequence length="350" mass="37912">MYEKELRLAELAVQRATLFTLKVLSSFSKDDALDKPDNTPVTIGDLGAQALIISALHAAFPGDKFVAEESASFLREDAELAQKVWQMITEVALEDADSEKLLAKPSSLEAMLDIIDLGCGSGGQDRIWVLDPIDGTKTFMKSQQYAVCLCLVVHGEQKVGVLGCPKLCLETSKISETTVPRNGNGYLVSAVKGQGATLRPLSSAGLQPARPAPAIVHPAEKKPELVDCVASTSMNAEKHREIAEHLGIDWPGTEIWSTQMKYIALAVGGHDLWIRIPQKPSHRTAVWDHAGGHLIYEEVGGKVTDIYGKKIDFGAGRRCENNFGNIAAAPALHSQVLAVVRKLITKDNKD</sequence>
<dbReference type="OrthoDB" id="411145at2759"/>
<keyword evidence="8" id="KW-1185">Reference proteome</keyword>
<dbReference type="PROSITE" id="PS00629">
    <property type="entry name" value="IMP_1"/>
    <property type="match status" value="1"/>
</dbReference>
<dbReference type="PRINTS" id="PR00377">
    <property type="entry name" value="IMPHPHTASES"/>
</dbReference>
<dbReference type="GeneID" id="27313331"/>
<feature type="binding site" evidence="6">
    <location>
        <position position="288"/>
    </location>
    <ligand>
        <name>Mg(2+)</name>
        <dbReference type="ChEBI" id="CHEBI:18420"/>
        <label>1</label>
        <note>catalytic</note>
    </ligand>
</feature>
<dbReference type="InterPro" id="IPR000760">
    <property type="entry name" value="Inositol_monophosphatase-like"/>
</dbReference>
<feature type="binding site" evidence="6">
    <location>
        <position position="134"/>
    </location>
    <ligand>
        <name>Mg(2+)</name>
        <dbReference type="ChEBI" id="CHEBI:18420"/>
        <label>1</label>
        <note>catalytic</note>
    </ligand>
</feature>
<feature type="binding site" evidence="6">
    <location>
        <position position="131"/>
    </location>
    <ligand>
        <name>Mg(2+)</name>
        <dbReference type="ChEBI" id="CHEBI:18420"/>
        <label>1</label>
        <note>catalytic</note>
    </ligand>
</feature>
<dbReference type="PANTHER" id="PTHR43200">
    <property type="entry name" value="PHOSPHATASE"/>
    <property type="match status" value="1"/>
</dbReference>
<evidence type="ECO:0000256" key="1">
    <source>
        <dbReference type="ARBA" id="ARBA00001946"/>
    </source>
</evidence>
<dbReference type="Gene3D" id="3.40.190.80">
    <property type="match status" value="1"/>
</dbReference>
<evidence type="ECO:0000256" key="3">
    <source>
        <dbReference type="ARBA" id="ARBA00022723"/>
    </source>
</evidence>
<dbReference type="EMBL" id="KN847544">
    <property type="protein sequence ID" value="KIW03605.1"/>
    <property type="molecule type" value="Genomic_DNA"/>
</dbReference>
<accession>A0A0D2AAL0</accession>
<feature type="binding site" evidence="6">
    <location>
        <position position="133"/>
    </location>
    <ligand>
        <name>Mg(2+)</name>
        <dbReference type="ChEBI" id="CHEBI:18420"/>
        <label>1</label>
        <note>catalytic</note>
    </ligand>
</feature>
<dbReference type="HOGENOM" id="CLU_033446_1_1_1"/>
<keyword evidence="5 6" id="KW-0460">Magnesium</keyword>
<evidence type="ECO:0000256" key="6">
    <source>
        <dbReference type="PIRSR" id="PIRSR600760-2"/>
    </source>
</evidence>
<comment type="cofactor">
    <cofactor evidence="1 6">
        <name>Mg(2+)</name>
        <dbReference type="ChEBI" id="CHEBI:18420"/>
    </cofactor>
</comment>
<organism evidence="7 8">
    <name type="scientific">Verruconis gallopava</name>
    <dbReference type="NCBI Taxonomy" id="253628"/>
    <lineage>
        <taxon>Eukaryota</taxon>
        <taxon>Fungi</taxon>
        <taxon>Dikarya</taxon>
        <taxon>Ascomycota</taxon>
        <taxon>Pezizomycotina</taxon>
        <taxon>Dothideomycetes</taxon>
        <taxon>Pleosporomycetidae</taxon>
        <taxon>Venturiales</taxon>
        <taxon>Sympoventuriaceae</taxon>
        <taxon>Verruconis</taxon>
    </lineage>
</organism>
<dbReference type="InParanoid" id="A0A0D2AAL0"/>
<dbReference type="STRING" id="253628.A0A0D2AAL0"/>
<proteinExistence type="inferred from homology"/>
<evidence type="ECO:0000256" key="4">
    <source>
        <dbReference type="ARBA" id="ARBA00022801"/>
    </source>
</evidence>
<feature type="binding site" evidence="6">
    <location>
        <position position="68"/>
    </location>
    <ligand>
        <name>Mg(2+)</name>
        <dbReference type="ChEBI" id="CHEBI:18420"/>
        <label>1</label>
        <note>catalytic</note>
    </ligand>
</feature>
<dbReference type="GO" id="GO:0046872">
    <property type="term" value="F:metal ion binding"/>
    <property type="evidence" value="ECO:0007669"/>
    <property type="project" value="UniProtKB-KW"/>
</dbReference>
<dbReference type="CDD" id="cd01517">
    <property type="entry name" value="PAP_phosphatase"/>
    <property type="match status" value="1"/>
</dbReference>
<dbReference type="AlphaFoldDB" id="A0A0D2AAL0"/>
<evidence type="ECO:0000256" key="5">
    <source>
        <dbReference type="ARBA" id="ARBA00022842"/>
    </source>
</evidence>
<keyword evidence="3 6" id="KW-0479">Metal-binding</keyword>
<evidence type="ECO:0000313" key="7">
    <source>
        <dbReference type="EMBL" id="KIW03605.1"/>
    </source>
</evidence>
<evidence type="ECO:0000256" key="2">
    <source>
        <dbReference type="ARBA" id="ARBA00009759"/>
    </source>
</evidence>
<protein>
    <submittedName>
        <fullName evidence="7">3'(2'),5'-bisphosphate nucleotidase</fullName>
    </submittedName>
</protein>
<dbReference type="GO" id="GO:0000103">
    <property type="term" value="P:sulfate assimilation"/>
    <property type="evidence" value="ECO:0007669"/>
    <property type="project" value="TreeGrafter"/>
</dbReference>
<keyword evidence="4" id="KW-0378">Hydrolase</keyword>
<dbReference type="Proteomes" id="UP000053259">
    <property type="component" value="Unassembled WGS sequence"/>
</dbReference>
<evidence type="ECO:0000313" key="8">
    <source>
        <dbReference type="Proteomes" id="UP000053259"/>
    </source>
</evidence>
<dbReference type="Gene3D" id="3.30.540.10">
    <property type="entry name" value="Fructose-1,6-Bisphosphatase, subunit A, domain 1"/>
    <property type="match status" value="1"/>
</dbReference>
<name>A0A0D2AAL0_9PEZI</name>
<comment type="similarity">
    <text evidence="2">Belongs to the inositol monophosphatase superfamily.</text>
</comment>
<dbReference type="InterPro" id="IPR051090">
    <property type="entry name" value="Inositol_monoP_superfamily"/>
</dbReference>
<gene>
    <name evidence="7" type="ORF">PV09_05358</name>
</gene>
<dbReference type="Pfam" id="PF00459">
    <property type="entry name" value="Inositol_P"/>
    <property type="match status" value="1"/>
</dbReference>
<dbReference type="VEuPathDB" id="FungiDB:PV09_05358"/>